<keyword evidence="9" id="KW-0408">Iron</keyword>
<comment type="cofactor">
    <cofactor evidence="1">
        <name>heme</name>
        <dbReference type="ChEBI" id="CHEBI:30413"/>
    </cofactor>
</comment>
<comment type="subcellular location">
    <subcellularLocation>
        <location evidence="2">Membrane</location>
    </subcellularLocation>
</comment>
<keyword evidence="6" id="KW-0479">Metal-binding</keyword>
<keyword evidence="11" id="KW-0472">Membrane</keyword>
<dbReference type="GO" id="GO:0005506">
    <property type="term" value="F:iron ion binding"/>
    <property type="evidence" value="ECO:0007669"/>
    <property type="project" value="InterPro"/>
</dbReference>
<dbReference type="SUPFAM" id="SSF48264">
    <property type="entry name" value="Cytochrome P450"/>
    <property type="match status" value="1"/>
</dbReference>
<evidence type="ECO:0000256" key="9">
    <source>
        <dbReference type="ARBA" id="ARBA00023004"/>
    </source>
</evidence>
<evidence type="ECO:0000256" key="4">
    <source>
        <dbReference type="ARBA" id="ARBA00022617"/>
    </source>
</evidence>
<evidence type="ECO:0000256" key="8">
    <source>
        <dbReference type="ARBA" id="ARBA00023002"/>
    </source>
</evidence>
<proteinExistence type="inferred from homology"/>
<keyword evidence="13" id="KW-1185">Reference proteome</keyword>
<dbReference type="AlphaFoldDB" id="A0A9R0RJV3"/>
<keyword evidence="7" id="KW-1133">Transmembrane helix</keyword>
<evidence type="ECO:0000256" key="3">
    <source>
        <dbReference type="ARBA" id="ARBA00010617"/>
    </source>
</evidence>
<evidence type="ECO:0000256" key="5">
    <source>
        <dbReference type="ARBA" id="ARBA00022692"/>
    </source>
</evidence>
<sequence length="131" mass="14825">MSNKFGHFEKLKFPALSRLLAGGVATYEGEQWVKHRRILNPAFHPEKIKLMMPAFSTCCQELVSRWTQSLGSDGTYEVDVCPEFQRLTGDVISRTAFGSNYAEGARIFQLQSEQTARLLARVKKIIIPGYL</sequence>
<dbReference type="PANTHER" id="PTHR24282:SF211">
    <property type="entry name" value="CYTOCHROME P450-RELATED"/>
    <property type="match status" value="1"/>
</dbReference>
<protein>
    <recommendedName>
        <fullName evidence="14">Cytochrome P450</fullName>
    </recommendedName>
</protein>
<dbReference type="InterPro" id="IPR050665">
    <property type="entry name" value="Cytochrome_P450_Monooxygen"/>
</dbReference>
<dbReference type="EMBL" id="LT934115">
    <property type="protein sequence ID" value="VAH61911.1"/>
    <property type="molecule type" value="Genomic_DNA"/>
</dbReference>
<reference evidence="12 13" key="1">
    <citation type="submission" date="2017-09" db="EMBL/GenBank/DDBJ databases">
        <authorList>
            <consortium name="International Durum Wheat Genome Sequencing Consortium (IDWGSC)"/>
            <person name="Milanesi L."/>
        </authorList>
    </citation>
    <scope>NUCLEOTIDE SEQUENCE [LARGE SCALE GENOMIC DNA]</scope>
    <source>
        <strain evidence="13">cv. Svevo</strain>
    </source>
</reference>
<gene>
    <name evidence="12" type="ORF">TRITD_3Av1G150730</name>
</gene>
<dbReference type="GO" id="GO:0020037">
    <property type="term" value="F:heme binding"/>
    <property type="evidence" value="ECO:0007669"/>
    <property type="project" value="InterPro"/>
</dbReference>
<evidence type="ECO:0000256" key="2">
    <source>
        <dbReference type="ARBA" id="ARBA00004370"/>
    </source>
</evidence>
<dbReference type="Pfam" id="PF00067">
    <property type="entry name" value="p450"/>
    <property type="match status" value="1"/>
</dbReference>
<dbReference type="Proteomes" id="UP000324705">
    <property type="component" value="Chromosome 3A"/>
</dbReference>
<evidence type="ECO:0000313" key="13">
    <source>
        <dbReference type="Proteomes" id="UP000324705"/>
    </source>
</evidence>
<dbReference type="GO" id="GO:0004497">
    <property type="term" value="F:monooxygenase activity"/>
    <property type="evidence" value="ECO:0007669"/>
    <property type="project" value="UniProtKB-KW"/>
</dbReference>
<evidence type="ECO:0000256" key="7">
    <source>
        <dbReference type="ARBA" id="ARBA00022989"/>
    </source>
</evidence>
<dbReference type="Gene3D" id="1.10.630.10">
    <property type="entry name" value="Cytochrome P450"/>
    <property type="match status" value="1"/>
</dbReference>
<keyword evidence="8" id="KW-0560">Oxidoreductase</keyword>
<dbReference type="PRINTS" id="PR00464">
    <property type="entry name" value="EP450II"/>
</dbReference>
<dbReference type="GO" id="GO:0006629">
    <property type="term" value="P:lipid metabolic process"/>
    <property type="evidence" value="ECO:0007669"/>
    <property type="project" value="UniProtKB-ARBA"/>
</dbReference>
<name>A0A9R0RJV3_TRITD</name>
<evidence type="ECO:0000256" key="10">
    <source>
        <dbReference type="ARBA" id="ARBA00023033"/>
    </source>
</evidence>
<dbReference type="OMA" id="CCQASER"/>
<keyword evidence="4" id="KW-0349">Heme</keyword>
<dbReference type="GO" id="GO:0016705">
    <property type="term" value="F:oxidoreductase activity, acting on paired donors, with incorporation or reduction of molecular oxygen"/>
    <property type="evidence" value="ECO:0007669"/>
    <property type="project" value="InterPro"/>
</dbReference>
<comment type="similarity">
    <text evidence="3">Belongs to the cytochrome P450 family.</text>
</comment>
<evidence type="ECO:0008006" key="14">
    <source>
        <dbReference type="Google" id="ProtNLM"/>
    </source>
</evidence>
<evidence type="ECO:0000313" key="12">
    <source>
        <dbReference type="EMBL" id="VAH61911.1"/>
    </source>
</evidence>
<dbReference type="InterPro" id="IPR002402">
    <property type="entry name" value="Cyt_P450_E_grp-II"/>
</dbReference>
<dbReference type="InterPro" id="IPR001128">
    <property type="entry name" value="Cyt_P450"/>
</dbReference>
<keyword evidence="10" id="KW-0503">Monooxygenase</keyword>
<organism evidence="12 13">
    <name type="scientific">Triticum turgidum subsp. durum</name>
    <name type="common">Durum wheat</name>
    <name type="synonym">Triticum durum</name>
    <dbReference type="NCBI Taxonomy" id="4567"/>
    <lineage>
        <taxon>Eukaryota</taxon>
        <taxon>Viridiplantae</taxon>
        <taxon>Streptophyta</taxon>
        <taxon>Embryophyta</taxon>
        <taxon>Tracheophyta</taxon>
        <taxon>Spermatophyta</taxon>
        <taxon>Magnoliopsida</taxon>
        <taxon>Liliopsida</taxon>
        <taxon>Poales</taxon>
        <taxon>Poaceae</taxon>
        <taxon>BOP clade</taxon>
        <taxon>Pooideae</taxon>
        <taxon>Triticodae</taxon>
        <taxon>Triticeae</taxon>
        <taxon>Triticinae</taxon>
        <taxon>Triticum</taxon>
    </lineage>
</organism>
<accession>A0A9R0RJV3</accession>
<dbReference type="InterPro" id="IPR036396">
    <property type="entry name" value="Cyt_P450_sf"/>
</dbReference>
<keyword evidence="5" id="KW-0812">Transmembrane</keyword>
<dbReference type="Gramene" id="TRITD3Av1G150730.1">
    <property type="protein sequence ID" value="TRITD3Av1G150730.1"/>
    <property type="gene ID" value="TRITD3Av1G150730"/>
</dbReference>
<evidence type="ECO:0000256" key="6">
    <source>
        <dbReference type="ARBA" id="ARBA00022723"/>
    </source>
</evidence>
<evidence type="ECO:0000256" key="11">
    <source>
        <dbReference type="ARBA" id="ARBA00023136"/>
    </source>
</evidence>
<dbReference type="PANTHER" id="PTHR24282">
    <property type="entry name" value="CYTOCHROME P450 FAMILY MEMBER"/>
    <property type="match status" value="1"/>
</dbReference>
<dbReference type="GO" id="GO:0016020">
    <property type="term" value="C:membrane"/>
    <property type="evidence" value="ECO:0007669"/>
    <property type="project" value="UniProtKB-SubCell"/>
</dbReference>
<evidence type="ECO:0000256" key="1">
    <source>
        <dbReference type="ARBA" id="ARBA00001971"/>
    </source>
</evidence>